<feature type="compositionally biased region" description="Polar residues" evidence="1">
    <location>
        <begin position="114"/>
        <end position="125"/>
    </location>
</feature>
<feature type="compositionally biased region" description="Basic and acidic residues" evidence="1">
    <location>
        <begin position="93"/>
        <end position="113"/>
    </location>
</feature>
<keyword evidence="2" id="KW-1133">Transmembrane helix</keyword>
<keyword evidence="4" id="KW-1185">Reference proteome</keyword>
<sequence>ASPEQDMESINATTAQSPWDEIYTFLFPGPHCETLCHFAISTAQIIVVVGALVFIALFAYICTSMPSRKAEQEMKEVRIELRKEWDERKKLKSEHEKAVKVRAEKREEPRKDGTSANGTDRSSSFFHVNFRGDREDKQADAEMQPLTSSDNPLRRTVIIAPPDVVIESQIVDEERKASAADVAVPLRRSSSSSYDEVYETPRSSVASLCLLGRGDTDYLSDEEYLDARSAIYEEKGKDQEEEERRREKEEQVKEEDEESDSDRTITTPS</sequence>
<reference evidence="4" key="1">
    <citation type="submission" date="2022-10" db="EMBL/GenBank/DDBJ databases">
        <title>Genome assembly of Pristionchus species.</title>
        <authorList>
            <person name="Yoshida K."/>
            <person name="Sommer R.J."/>
        </authorList>
    </citation>
    <scope>NUCLEOTIDE SEQUENCE [LARGE SCALE GENOMIC DNA]</scope>
    <source>
        <strain evidence="4">RS5460</strain>
    </source>
</reference>
<keyword evidence="2" id="KW-0472">Membrane</keyword>
<feature type="non-terminal residue" evidence="3">
    <location>
        <position position="1"/>
    </location>
</feature>
<feature type="region of interest" description="Disordered" evidence="1">
    <location>
        <begin position="230"/>
        <end position="269"/>
    </location>
</feature>
<accession>A0AAN4ZEN9</accession>
<feature type="transmembrane region" description="Helical" evidence="2">
    <location>
        <begin position="38"/>
        <end position="62"/>
    </location>
</feature>
<feature type="compositionally biased region" description="Basic and acidic residues" evidence="1">
    <location>
        <begin position="231"/>
        <end position="251"/>
    </location>
</feature>
<feature type="region of interest" description="Disordered" evidence="1">
    <location>
        <begin position="93"/>
        <end position="125"/>
    </location>
</feature>
<keyword evidence="2" id="KW-0812">Transmembrane</keyword>
<feature type="region of interest" description="Disordered" evidence="1">
    <location>
        <begin position="174"/>
        <end position="202"/>
    </location>
</feature>
<evidence type="ECO:0000256" key="1">
    <source>
        <dbReference type="SAM" id="MobiDB-lite"/>
    </source>
</evidence>
<evidence type="ECO:0000313" key="4">
    <source>
        <dbReference type="Proteomes" id="UP001328107"/>
    </source>
</evidence>
<evidence type="ECO:0000313" key="3">
    <source>
        <dbReference type="EMBL" id="GMR39817.1"/>
    </source>
</evidence>
<dbReference type="Proteomes" id="UP001328107">
    <property type="component" value="Unassembled WGS sequence"/>
</dbReference>
<comment type="caution">
    <text evidence="3">The sequence shown here is derived from an EMBL/GenBank/DDBJ whole genome shotgun (WGS) entry which is preliminary data.</text>
</comment>
<name>A0AAN4ZEN9_9BILA</name>
<gene>
    <name evidence="3" type="ORF">PMAYCL1PPCAC_10012</name>
</gene>
<organism evidence="3 4">
    <name type="scientific">Pristionchus mayeri</name>
    <dbReference type="NCBI Taxonomy" id="1317129"/>
    <lineage>
        <taxon>Eukaryota</taxon>
        <taxon>Metazoa</taxon>
        <taxon>Ecdysozoa</taxon>
        <taxon>Nematoda</taxon>
        <taxon>Chromadorea</taxon>
        <taxon>Rhabditida</taxon>
        <taxon>Rhabditina</taxon>
        <taxon>Diplogasteromorpha</taxon>
        <taxon>Diplogasteroidea</taxon>
        <taxon>Neodiplogasteridae</taxon>
        <taxon>Pristionchus</taxon>
    </lineage>
</organism>
<evidence type="ECO:0000256" key="2">
    <source>
        <dbReference type="SAM" id="Phobius"/>
    </source>
</evidence>
<dbReference type="AlphaFoldDB" id="A0AAN4ZEN9"/>
<protein>
    <submittedName>
        <fullName evidence="3">Uncharacterized protein</fullName>
    </submittedName>
</protein>
<proteinExistence type="predicted"/>
<dbReference type="EMBL" id="BTRK01000003">
    <property type="protein sequence ID" value="GMR39817.1"/>
    <property type="molecule type" value="Genomic_DNA"/>
</dbReference>